<dbReference type="InterPro" id="IPR016024">
    <property type="entry name" value="ARM-type_fold"/>
</dbReference>
<name>A0A2J7RQA2_9NEOP</name>
<dbReference type="SUPFAM" id="SSF48371">
    <property type="entry name" value="ARM repeat"/>
    <property type="match status" value="1"/>
</dbReference>
<feature type="compositionally biased region" description="Acidic residues" evidence="1">
    <location>
        <begin position="125"/>
        <end position="157"/>
    </location>
</feature>
<keyword evidence="3" id="KW-0732">Signal</keyword>
<feature type="transmembrane region" description="Helical" evidence="2">
    <location>
        <begin position="171"/>
        <end position="189"/>
    </location>
</feature>
<dbReference type="OrthoDB" id="8194536at2759"/>
<gene>
    <name evidence="4" type="ORF">B7P43_G09570</name>
</gene>
<keyword evidence="2" id="KW-0812">Transmembrane</keyword>
<protein>
    <submittedName>
        <fullName evidence="4">Uncharacterized protein</fullName>
    </submittedName>
</protein>
<keyword evidence="5" id="KW-1185">Reference proteome</keyword>
<dbReference type="Gene3D" id="3.30.70.2850">
    <property type="match status" value="1"/>
</dbReference>
<evidence type="ECO:0000313" key="5">
    <source>
        <dbReference type="Proteomes" id="UP000235965"/>
    </source>
</evidence>
<feature type="chain" id="PRO_5014339775" evidence="3">
    <location>
        <begin position="29"/>
        <end position="287"/>
    </location>
</feature>
<comment type="caution">
    <text evidence="4">The sequence shown here is derived from an EMBL/GenBank/DDBJ whole genome shotgun (WGS) entry which is preliminary data.</text>
</comment>
<evidence type="ECO:0000256" key="1">
    <source>
        <dbReference type="SAM" id="MobiDB-lite"/>
    </source>
</evidence>
<dbReference type="AlphaFoldDB" id="A0A2J7RQA2"/>
<dbReference type="Proteomes" id="UP000235965">
    <property type="component" value="Unassembled WGS sequence"/>
</dbReference>
<feature type="region of interest" description="Disordered" evidence="1">
    <location>
        <begin position="119"/>
        <end position="161"/>
    </location>
</feature>
<feature type="signal peptide" evidence="3">
    <location>
        <begin position="1"/>
        <end position="28"/>
    </location>
</feature>
<reference evidence="4 5" key="1">
    <citation type="submission" date="2017-12" db="EMBL/GenBank/DDBJ databases">
        <title>Hemimetabolous genomes reveal molecular basis of termite eusociality.</title>
        <authorList>
            <person name="Harrison M.C."/>
            <person name="Jongepier E."/>
            <person name="Robertson H.M."/>
            <person name="Arning N."/>
            <person name="Bitard-Feildel T."/>
            <person name="Chao H."/>
            <person name="Childers C.P."/>
            <person name="Dinh H."/>
            <person name="Doddapaneni H."/>
            <person name="Dugan S."/>
            <person name="Gowin J."/>
            <person name="Greiner C."/>
            <person name="Han Y."/>
            <person name="Hu H."/>
            <person name="Hughes D.S.T."/>
            <person name="Huylmans A.-K."/>
            <person name="Kemena C."/>
            <person name="Kremer L.P.M."/>
            <person name="Lee S.L."/>
            <person name="Lopez-Ezquerra A."/>
            <person name="Mallet L."/>
            <person name="Monroy-Kuhn J.M."/>
            <person name="Moser A."/>
            <person name="Murali S.C."/>
            <person name="Muzny D.M."/>
            <person name="Otani S."/>
            <person name="Piulachs M.-D."/>
            <person name="Poelchau M."/>
            <person name="Qu J."/>
            <person name="Schaub F."/>
            <person name="Wada-Katsumata A."/>
            <person name="Worley K.C."/>
            <person name="Xie Q."/>
            <person name="Ylla G."/>
            <person name="Poulsen M."/>
            <person name="Gibbs R.A."/>
            <person name="Schal C."/>
            <person name="Richards S."/>
            <person name="Belles X."/>
            <person name="Korb J."/>
            <person name="Bornberg-Bauer E."/>
        </authorList>
    </citation>
    <scope>NUCLEOTIDE SEQUENCE [LARGE SCALE GENOMIC DNA]</scope>
    <source>
        <tissue evidence="4">Whole body</tissue>
    </source>
</reference>
<keyword evidence="2" id="KW-1133">Transmembrane helix</keyword>
<evidence type="ECO:0000313" key="4">
    <source>
        <dbReference type="EMBL" id="PNF43009.1"/>
    </source>
</evidence>
<evidence type="ECO:0000256" key="3">
    <source>
        <dbReference type="SAM" id="SignalP"/>
    </source>
</evidence>
<dbReference type="EMBL" id="NEVH01001345">
    <property type="protein sequence ID" value="PNF43009.1"/>
    <property type="molecule type" value="Genomic_DNA"/>
</dbReference>
<accession>A0A2J7RQA2</accession>
<organism evidence="4 5">
    <name type="scientific">Cryptotermes secundus</name>
    <dbReference type="NCBI Taxonomy" id="105785"/>
    <lineage>
        <taxon>Eukaryota</taxon>
        <taxon>Metazoa</taxon>
        <taxon>Ecdysozoa</taxon>
        <taxon>Arthropoda</taxon>
        <taxon>Hexapoda</taxon>
        <taxon>Insecta</taxon>
        <taxon>Pterygota</taxon>
        <taxon>Neoptera</taxon>
        <taxon>Polyneoptera</taxon>
        <taxon>Dictyoptera</taxon>
        <taxon>Blattodea</taxon>
        <taxon>Blattoidea</taxon>
        <taxon>Termitoidae</taxon>
        <taxon>Kalotermitidae</taxon>
        <taxon>Cryptotermitinae</taxon>
        <taxon>Cryptotermes</taxon>
    </lineage>
</organism>
<evidence type="ECO:0000256" key="2">
    <source>
        <dbReference type="SAM" id="Phobius"/>
    </source>
</evidence>
<sequence length="287" mass="32818">MTALLRHADVTLWHSLVTLLLLVASSSSSDPSEGNRTAVESRGTTTPIWWPFVECFFLADVNKCLQDQTVRAFVGLDRKDDVYIDTEKETVKLPGENEEGIFEVLGDLVSDGLSKFFQDDKKGEEEDDDDDDDDDEEEEEDEEDDDDDEEEDTDEIQPAENGRTKKKIQKLITLIKIVIAAIVLKLKFLEMLYVLGKLMEFKMVLLVGINTLINLVRLYKEWKKSKEQQNVVHYEEAHHEHIHEGSHYDSGDKGWLGGLWSRSDLIGGRSLPYSQDLAYSAHKPLWQ</sequence>
<keyword evidence="2" id="KW-0472">Membrane</keyword>
<proteinExistence type="predicted"/>